<feature type="compositionally biased region" description="Basic and acidic residues" evidence="1">
    <location>
        <begin position="1"/>
        <end position="23"/>
    </location>
</feature>
<dbReference type="Proteomes" id="UP001589774">
    <property type="component" value="Unassembled WGS sequence"/>
</dbReference>
<evidence type="ECO:0000256" key="2">
    <source>
        <dbReference type="SAM" id="Phobius"/>
    </source>
</evidence>
<keyword evidence="2" id="KW-0812">Transmembrane</keyword>
<feature type="region of interest" description="Disordered" evidence="1">
    <location>
        <begin position="1"/>
        <end position="32"/>
    </location>
</feature>
<dbReference type="RefSeq" id="WP_013666975.1">
    <property type="nucleotide sequence ID" value="NZ_JBHLWO010000002.1"/>
</dbReference>
<dbReference type="EMBL" id="JBHLWO010000002">
    <property type="protein sequence ID" value="MFC0319423.1"/>
    <property type="molecule type" value="Genomic_DNA"/>
</dbReference>
<keyword evidence="4" id="KW-1185">Reference proteome</keyword>
<organism evidence="3 4">
    <name type="scientific">Olivibacter oleidegradans</name>
    <dbReference type="NCBI Taxonomy" id="760123"/>
    <lineage>
        <taxon>Bacteria</taxon>
        <taxon>Pseudomonadati</taxon>
        <taxon>Bacteroidota</taxon>
        <taxon>Sphingobacteriia</taxon>
        <taxon>Sphingobacteriales</taxon>
        <taxon>Sphingobacteriaceae</taxon>
        <taxon>Olivibacter</taxon>
    </lineage>
</organism>
<proteinExistence type="predicted"/>
<evidence type="ECO:0000256" key="1">
    <source>
        <dbReference type="SAM" id="MobiDB-lite"/>
    </source>
</evidence>
<keyword evidence="2" id="KW-0472">Membrane</keyword>
<keyword evidence="2" id="KW-1133">Transmembrane helix</keyword>
<feature type="transmembrane region" description="Helical" evidence="2">
    <location>
        <begin position="43"/>
        <end position="61"/>
    </location>
</feature>
<protein>
    <submittedName>
        <fullName evidence="3">Uncharacterized protein</fullName>
    </submittedName>
</protein>
<evidence type="ECO:0000313" key="4">
    <source>
        <dbReference type="Proteomes" id="UP001589774"/>
    </source>
</evidence>
<reference evidence="3 4" key="1">
    <citation type="submission" date="2024-09" db="EMBL/GenBank/DDBJ databases">
        <authorList>
            <person name="Sun Q."/>
            <person name="Mori K."/>
        </authorList>
    </citation>
    <scope>NUCLEOTIDE SEQUENCE [LARGE SCALE GENOMIC DNA]</scope>
    <source>
        <strain evidence="3 4">CCM 7765</strain>
    </source>
</reference>
<gene>
    <name evidence="3" type="ORF">ACFFI0_13975</name>
</gene>
<evidence type="ECO:0000313" key="3">
    <source>
        <dbReference type="EMBL" id="MFC0319423.1"/>
    </source>
</evidence>
<name>A0ABV6HND2_9SPHI</name>
<sequence>MTEDKANSSKTKMETDYGKHEENPGPPKAALEEKDDKKVGFTIHWAIIVAIVALAIAYFFFM</sequence>
<accession>A0ABV6HND2</accession>
<comment type="caution">
    <text evidence="3">The sequence shown here is derived from an EMBL/GenBank/DDBJ whole genome shotgun (WGS) entry which is preliminary data.</text>
</comment>